<accession>A0A8J7HQS5</accession>
<dbReference type="InterPro" id="IPR022573">
    <property type="entry name" value="DUF2887"/>
</dbReference>
<dbReference type="PANTHER" id="PTHR35586">
    <property type="entry name" value="SLL1691 PROTEIN"/>
    <property type="match status" value="1"/>
</dbReference>
<reference evidence="1 2" key="1">
    <citation type="journal article" date="2021" name="Int. J. Syst. Evol. Microbiol.">
        <title>Amazonocrinis nigriterrae gen. nov., sp. nov., Atlanticothrix silvestris gen. nov., sp. nov. and Dendronalium phyllosphericum gen. nov., sp. nov., nostocacean cyanobacteria from Brazilian environments.</title>
        <authorList>
            <person name="Alvarenga D.O."/>
            <person name="Andreote A.P.D."/>
            <person name="Branco L.H.Z."/>
            <person name="Delbaje E."/>
            <person name="Cruz R.B."/>
            <person name="Varani A.M."/>
            <person name="Fiore M.F."/>
        </authorList>
    </citation>
    <scope>NUCLEOTIDE SEQUENCE [LARGE SCALE GENOMIC DNA]</scope>
    <source>
        <strain evidence="1 2">CENA67</strain>
    </source>
</reference>
<dbReference type="Proteomes" id="UP000632766">
    <property type="component" value="Unassembled WGS sequence"/>
</dbReference>
<dbReference type="EMBL" id="JAECZC010000038">
    <property type="protein sequence ID" value="MBH8564251.1"/>
    <property type="molecule type" value="Genomic_DNA"/>
</dbReference>
<comment type="caution">
    <text evidence="1">The sequence shown here is derived from an EMBL/GenBank/DDBJ whole genome shotgun (WGS) entry which is preliminary data.</text>
</comment>
<evidence type="ECO:0000313" key="2">
    <source>
        <dbReference type="Proteomes" id="UP000632766"/>
    </source>
</evidence>
<protein>
    <submittedName>
        <fullName evidence="1">DUF2887 domain-containing protein</fullName>
    </submittedName>
</protein>
<dbReference type="AlphaFoldDB" id="A0A8J7HQS5"/>
<proteinExistence type="predicted"/>
<evidence type="ECO:0000313" key="1">
    <source>
        <dbReference type="EMBL" id="MBH8564251.1"/>
    </source>
</evidence>
<gene>
    <name evidence="1" type="ORF">I8748_19005</name>
</gene>
<organism evidence="1 2">
    <name type="scientific">Amazonocrinis nigriterrae CENA67</name>
    <dbReference type="NCBI Taxonomy" id="2794033"/>
    <lineage>
        <taxon>Bacteria</taxon>
        <taxon>Bacillati</taxon>
        <taxon>Cyanobacteriota</taxon>
        <taxon>Cyanophyceae</taxon>
        <taxon>Nostocales</taxon>
        <taxon>Nostocaceae</taxon>
        <taxon>Amazonocrinis</taxon>
        <taxon>Amazonocrinis nigriterrae</taxon>
    </lineage>
</organism>
<keyword evidence="2" id="KW-1185">Reference proteome</keyword>
<sequence>MKTDSIFYRLFQTFPGILFELIGRQPSEASAYQFSSVELKQTAFRIDGLFLPTVNQPEYPIVFLEVQCLPVMTSKKLDIIKNSNKK</sequence>
<dbReference type="Pfam" id="PF11103">
    <property type="entry name" value="DUF2887"/>
    <property type="match status" value="1"/>
</dbReference>
<dbReference type="RefSeq" id="WP_198126101.1">
    <property type="nucleotide sequence ID" value="NZ_JAECZC010000038.1"/>
</dbReference>
<name>A0A8J7HQS5_9NOST</name>
<dbReference type="PANTHER" id="PTHR35586:SF2">
    <property type="entry name" value="SLL1542 PROTEIN"/>
    <property type="match status" value="1"/>
</dbReference>